<protein>
    <submittedName>
        <fullName evidence="3">Ubiquitin carboxyl-terminal hydrolase miy1</fullName>
    </submittedName>
</protein>
<reference evidence="3" key="1">
    <citation type="submission" date="2022-08" db="EMBL/GenBank/DDBJ databases">
        <title>Novel sulphate-reducing endosymbionts in the free-living metamonad Anaeramoeba.</title>
        <authorList>
            <person name="Jerlstrom-Hultqvist J."/>
            <person name="Cepicka I."/>
            <person name="Gallot-Lavallee L."/>
            <person name="Salas-Leiva D."/>
            <person name="Curtis B.A."/>
            <person name="Zahonova K."/>
            <person name="Pipaliya S."/>
            <person name="Dacks J."/>
            <person name="Roger A.J."/>
        </authorList>
    </citation>
    <scope>NUCLEOTIDE SEQUENCE</scope>
    <source>
        <strain evidence="3">Busselton2</strain>
    </source>
</reference>
<name>A0AAV7Y0V0_9EUKA</name>
<dbReference type="GO" id="GO:0005829">
    <property type="term" value="C:cytosol"/>
    <property type="evidence" value="ECO:0007669"/>
    <property type="project" value="TreeGrafter"/>
</dbReference>
<feature type="compositionally biased region" description="Low complexity" evidence="1">
    <location>
        <begin position="180"/>
        <end position="198"/>
    </location>
</feature>
<dbReference type="GO" id="GO:0071944">
    <property type="term" value="C:cell periphery"/>
    <property type="evidence" value="ECO:0007669"/>
    <property type="project" value="TreeGrafter"/>
</dbReference>
<dbReference type="GO" id="GO:0071108">
    <property type="term" value="P:protein K48-linked deubiquitination"/>
    <property type="evidence" value="ECO:0007669"/>
    <property type="project" value="TreeGrafter"/>
</dbReference>
<evidence type="ECO:0000256" key="1">
    <source>
        <dbReference type="SAM" id="MobiDB-lite"/>
    </source>
</evidence>
<dbReference type="GO" id="GO:1990380">
    <property type="term" value="F:K48-linked deubiquitinase activity"/>
    <property type="evidence" value="ECO:0007669"/>
    <property type="project" value="InterPro"/>
</dbReference>
<dbReference type="EMBL" id="JANTQA010000076">
    <property type="protein sequence ID" value="KAJ3423368.1"/>
    <property type="molecule type" value="Genomic_DNA"/>
</dbReference>
<dbReference type="PANTHER" id="PTHR18063">
    <property type="entry name" value="NF-E2 INDUCIBLE PROTEIN"/>
    <property type="match status" value="1"/>
</dbReference>
<keyword evidence="3" id="KW-0378">Hydrolase</keyword>
<evidence type="ECO:0000313" key="3">
    <source>
        <dbReference type="EMBL" id="KAJ3423368.1"/>
    </source>
</evidence>
<feature type="region of interest" description="Disordered" evidence="1">
    <location>
        <begin position="518"/>
        <end position="575"/>
    </location>
</feature>
<accession>A0AAV7Y0V0</accession>
<feature type="domain" description="MINDY deubiquitinase" evidence="2">
    <location>
        <begin position="5"/>
        <end position="405"/>
    </location>
</feature>
<dbReference type="Pfam" id="PF04424">
    <property type="entry name" value="MINDY_DUB"/>
    <property type="match status" value="1"/>
</dbReference>
<dbReference type="InterPro" id="IPR033979">
    <property type="entry name" value="MINDY_domain"/>
</dbReference>
<dbReference type="AlphaFoldDB" id="A0AAV7Y0V0"/>
<dbReference type="GO" id="GO:0016807">
    <property type="term" value="F:cysteine-type carboxypeptidase activity"/>
    <property type="evidence" value="ECO:0007669"/>
    <property type="project" value="TreeGrafter"/>
</dbReference>
<evidence type="ECO:0000313" key="4">
    <source>
        <dbReference type="Proteomes" id="UP001146793"/>
    </source>
</evidence>
<feature type="compositionally biased region" description="Basic and acidic residues" evidence="1">
    <location>
        <begin position="267"/>
        <end position="288"/>
    </location>
</feature>
<comment type="caution">
    <text evidence="3">The sequence shown here is derived from an EMBL/GenBank/DDBJ whole genome shotgun (WGS) entry which is preliminary data.</text>
</comment>
<sequence>MSDSFYYLKKIQFFGKTRSVVIQNLNGPCPLVAVSNALLLFGRLNIPLDFGIINHQQLIEMLTNYLFSIQEKNKRSQVSTGQLVNQQQIISDLLLLLPKLHFGLDLNPKFNSPTSFEYTPQVSLFDVFNIPLFHSWIVSRKHPAYRIIKSLSFNLAIEKIVAMKTLTSPVVKRKNKKEQNNNSTNTKTNTSQSSQLSSERFDLSKIDLSKLIENNQINQKGNNNMTLNEETKEQIFKDLEQLNDQFPKTQQKENSNVNEKEEENEKENEKENEQNIINKEKEEQENKKNVITIQEPETLKEEQKEIEGIHNEEELKTIQTGEIIHGFIEENKTQATYYGLSKLRKSMKELEIGVFFRNNHFSTIFKNKDGNLYLLLTDDGFRTTDRIWERFESLSGDNKLVNYAFKTVDEMKKMPKQSNQQNLAQVPQNYMSEKEVLKYTKKIFKEEQKQKKKQNQQNQSTNYQIALSEKEILKTVLEISKFETTSNQFQQTQQQNDQMEQEEIKNLVKLIDQTTQETERQQKIIQKQQRHHTNHKRNPNKDRKKRSHNKNHKNQKSNNKENNKKNSSKSKCFLM</sequence>
<dbReference type="GO" id="GO:0004843">
    <property type="term" value="F:cysteine-type deubiquitinase activity"/>
    <property type="evidence" value="ECO:0007669"/>
    <property type="project" value="InterPro"/>
</dbReference>
<feature type="region of interest" description="Disordered" evidence="1">
    <location>
        <begin position="171"/>
        <end position="200"/>
    </location>
</feature>
<dbReference type="PANTHER" id="PTHR18063:SF6">
    <property type="entry name" value="UBIQUITIN CARBOXYL-TERMINAL HYDROLASE"/>
    <property type="match status" value="1"/>
</dbReference>
<gene>
    <name evidence="3" type="ORF">M0812_29896</name>
</gene>
<organism evidence="3 4">
    <name type="scientific">Anaeramoeba flamelloides</name>
    <dbReference type="NCBI Taxonomy" id="1746091"/>
    <lineage>
        <taxon>Eukaryota</taxon>
        <taxon>Metamonada</taxon>
        <taxon>Anaeramoebidae</taxon>
        <taxon>Anaeramoeba</taxon>
    </lineage>
</organism>
<feature type="region of interest" description="Disordered" evidence="1">
    <location>
        <begin position="246"/>
        <end position="288"/>
    </location>
</feature>
<dbReference type="Proteomes" id="UP001146793">
    <property type="component" value="Unassembled WGS sequence"/>
</dbReference>
<proteinExistence type="predicted"/>
<feature type="compositionally biased region" description="Basic residues" evidence="1">
    <location>
        <begin position="528"/>
        <end position="555"/>
    </location>
</feature>
<evidence type="ECO:0000259" key="2">
    <source>
        <dbReference type="Pfam" id="PF04424"/>
    </source>
</evidence>
<dbReference type="InterPro" id="IPR007518">
    <property type="entry name" value="MINDY"/>
</dbReference>